<evidence type="ECO:0000313" key="2">
    <source>
        <dbReference type="EMBL" id="KAJ3448139.1"/>
    </source>
</evidence>
<dbReference type="CDD" id="cd23814">
    <property type="entry name" value="UEV_AKTIP"/>
    <property type="match status" value="1"/>
</dbReference>
<feature type="domain" description="UBC core" evidence="1">
    <location>
        <begin position="10"/>
        <end position="157"/>
    </location>
</feature>
<dbReference type="Proteomes" id="UP001146793">
    <property type="component" value="Unassembled WGS sequence"/>
</dbReference>
<dbReference type="Gene3D" id="3.10.110.10">
    <property type="entry name" value="Ubiquitin Conjugating Enzyme"/>
    <property type="match status" value="1"/>
</dbReference>
<dbReference type="EMBL" id="JANTQA010000015">
    <property type="protein sequence ID" value="KAJ3448139.1"/>
    <property type="molecule type" value="Genomic_DNA"/>
</dbReference>
<sequence length="234" mass="27312">MSEQNLPENFLEYLSSLEYQYLLKSKIPLGVYVLPDLEEPLKWHCVIFLNEGVYKGGIFKFKILFPQEFPNTCPIVIFQSQIFHPQIDKSGMLNTTPEFETWNPYKFHVIDLLKYIKKIFHPIKTKGGINSSAVQLFENNKREFEQKVRKNVIDSIKNVYKSTEKGDLQFSKWDSKLEQIGLTILKEKGAEQFLSLQQNENHNLVQFSEKDSNQSNVEKITSFFSSIGNKIVEF</sequence>
<protein>
    <submittedName>
        <fullName evidence="2">Protein crossbronx-related</fullName>
    </submittedName>
</protein>
<dbReference type="SMART" id="SM00212">
    <property type="entry name" value="UBCc"/>
    <property type="match status" value="1"/>
</dbReference>
<dbReference type="InterPro" id="IPR050113">
    <property type="entry name" value="Ub_conjugating_enzyme"/>
</dbReference>
<reference evidence="2" key="1">
    <citation type="submission" date="2022-08" db="EMBL/GenBank/DDBJ databases">
        <title>Novel sulphate-reducing endosymbionts in the free-living metamonad Anaeramoeba.</title>
        <authorList>
            <person name="Jerlstrom-Hultqvist J."/>
            <person name="Cepicka I."/>
            <person name="Gallot-Lavallee L."/>
            <person name="Salas-Leiva D."/>
            <person name="Curtis B.A."/>
            <person name="Zahonova K."/>
            <person name="Pipaliya S."/>
            <person name="Dacks J."/>
            <person name="Roger A.J."/>
        </authorList>
    </citation>
    <scope>NUCLEOTIDE SEQUENCE</scope>
    <source>
        <strain evidence="2">Busselton2</strain>
    </source>
</reference>
<dbReference type="SUPFAM" id="SSF54495">
    <property type="entry name" value="UBC-like"/>
    <property type="match status" value="1"/>
</dbReference>
<accession>A0AAV8A1P0</accession>
<dbReference type="PANTHER" id="PTHR24067">
    <property type="entry name" value="UBIQUITIN-CONJUGATING ENZYME E2"/>
    <property type="match status" value="1"/>
</dbReference>
<dbReference type="AlphaFoldDB" id="A0AAV8A1P0"/>
<comment type="caution">
    <text evidence="2">The sequence shown here is derived from an EMBL/GenBank/DDBJ whole genome shotgun (WGS) entry which is preliminary data.</text>
</comment>
<evidence type="ECO:0000259" key="1">
    <source>
        <dbReference type="PROSITE" id="PS50127"/>
    </source>
</evidence>
<name>A0AAV8A1P0_9EUKA</name>
<dbReference type="Pfam" id="PF00179">
    <property type="entry name" value="UQ_con"/>
    <property type="match status" value="1"/>
</dbReference>
<gene>
    <name evidence="2" type="ORF">M0812_00615</name>
</gene>
<dbReference type="InterPro" id="IPR016135">
    <property type="entry name" value="UBQ-conjugating_enzyme/RWD"/>
</dbReference>
<organism evidence="2 3">
    <name type="scientific">Anaeramoeba flamelloides</name>
    <dbReference type="NCBI Taxonomy" id="1746091"/>
    <lineage>
        <taxon>Eukaryota</taxon>
        <taxon>Metamonada</taxon>
        <taxon>Anaeramoebidae</taxon>
        <taxon>Anaeramoeba</taxon>
    </lineage>
</organism>
<evidence type="ECO:0000313" key="3">
    <source>
        <dbReference type="Proteomes" id="UP001146793"/>
    </source>
</evidence>
<dbReference type="InterPro" id="IPR000608">
    <property type="entry name" value="UBC"/>
</dbReference>
<dbReference type="PROSITE" id="PS50127">
    <property type="entry name" value="UBC_2"/>
    <property type="match status" value="1"/>
</dbReference>
<proteinExistence type="predicted"/>